<gene>
    <name evidence="2" type="ORF">GPUH_LOCUS12375</name>
</gene>
<sequence>MCPVLTPGAVVTYGQRVYSSSSGFLYATKSATWMSKRGGENALKWNSSQSSSSSVKDYKAACGRNRSFPKIRECTDLNKRLDEEKSLRKARIQGRQYGPAQQTGKRLRDEISELKGKINELTRKVGTKQATNEDVKNNIQNDAKDRELAKLAKKRQQLMQRRDALKNQIETDQFLIKLYRRRREEVELLQELIKDRRRVP</sequence>
<dbReference type="Proteomes" id="UP000271098">
    <property type="component" value="Unassembled WGS sequence"/>
</dbReference>
<protein>
    <submittedName>
        <fullName evidence="4">NAM-associated domain-containing protein</fullName>
    </submittedName>
</protein>
<proteinExistence type="predicted"/>
<keyword evidence="1" id="KW-0175">Coiled coil</keyword>
<dbReference type="AlphaFoldDB" id="A0A183DUI4"/>
<accession>A0A183DUI4</accession>
<evidence type="ECO:0000313" key="2">
    <source>
        <dbReference type="EMBL" id="VDN20343.1"/>
    </source>
</evidence>
<dbReference type="EMBL" id="UYRT01079271">
    <property type="protein sequence ID" value="VDN20343.1"/>
    <property type="molecule type" value="Genomic_DNA"/>
</dbReference>
<dbReference type="WBParaSite" id="GPUH_0001238901-mRNA-1">
    <property type="protein sequence ID" value="GPUH_0001238901-mRNA-1"/>
    <property type="gene ID" value="GPUH_0001238901"/>
</dbReference>
<feature type="coiled-coil region" evidence="1">
    <location>
        <begin position="104"/>
        <end position="168"/>
    </location>
</feature>
<organism evidence="4">
    <name type="scientific">Gongylonema pulchrum</name>
    <dbReference type="NCBI Taxonomy" id="637853"/>
    <lineage>
        <taxon>Eukaryota</taxon>
        <taxon>Metazoa</taxon>
        <taxon>Ecdysozoa</taxon>
        <taxon>Nematoda</taxon>
        <taxon>Chromadorea</taxon>
        <taxon>Rhabditida</taxon>
        <taxon>Spirurina</taxon>
        <taxon>Spiruromorpha</taxon>
        <taxon>Spiruroidea</taxon>
        <taxon>Gongylonematidae</taxon>
        <taxon>Gongylonema</taxon>
    </lineage>
</organism>
<reference evidence="4" key="1">
    <citation type="submission" date="2016-06" db="UniProtKB">
        <authorList>
            <consortium name="WormBaseParasite"/>
        </authorList>
    </citation>
    <scope>IDENTIFICATION</scope>
</reference>
<keyword evidence="3" id="KW-1185">Reference proteome</keyword>
<reference evidence="2 3" key="2">
    <citation type="submission" date="2018-11" db="EMBL/GenBank/DDBJ databases">
        <authorList>
            <consortium name="Pathogen Informatics"/>
        </authorList>
    </citation>
    <scope>NUCLEOTIDE SEQUENCE [LARGE SCALE GENOMIC DNA]</scope>
</reference>
<name>A0A183DUI4_9BILA</name>
<evidence type="ECO:0000313" key="3">
    <source>
        <dbReference type="Proteomes" id="UP000271098"/>
    </source>
</evidence>
<evidence type="ECO:0000256" key="1">
    <source>
        <dbReference type="SAM" id="Coils"/>
    </source>
</evidence>
<evidence type="ECO:0000313" key="4">
    <source>
        <dbReference type="WBParaSite" id="GPUH_0001238901-mRNA-1"/>
    </source>
</evidence>